<organism evidence="1 2">
    <name type="scientific">Molorchus minor</name>
    <dbReference type="NCBI Taxonomy" id="1323400"/>
    <lineage>
        <taxon>Eukaryota</taxon>
        <taxon>Metazoa</taxon>
        <taxon>Ecdysozoa</taxon>
        <taxon>Arthropoda</taxon>
        <taxon>Hexapoda</taxon>
        <taxon>Insecta</taxon>
        <taxon>Pterygota</taxon>
        <taxon>Neoptera</taxon>
        <taxon>Endopterygota</taxon>
        <taxon>Coleoptera</taxon>
        <taxon>Polyphaga</taxon>
        <taxon>Cucujiformia</taxon>
        <taxon>Chrysomeloidea</taxon>
        <taxon>Cerambycidae</taxon>
        <taxon>Lamiinae</taxon>
        <taxon>Monochamini</taxon>
        <taxon>Molorchus</taxon>
    </lineage>
</organism>
<protein>
    <submittedName>
        <fullName evidence="1">Uncharacterized protein</fullName>
    </submittedName>
</protein>
<evidence type="ECO:0000313" key="2">
    <source>
        <dbReference type="Proteomes" id="UP001162164"/>
    </source>
</evidence>
<dbReference type="Proteomes" id="UP001162164">
    <property type="component" value="Unassembled WGS sequence"/>
</dbReference>
<evidence type="ECO:0000313" key="1">
    <source>
        <dbReference type="EMBL" id="KAJ8970995.1"/>
    </source>
</evidence>
<keyword evidence="2" id="KW-1185">Reference proteome</keyword>
<name>A0ABQ9J1D9_9CUCU</name>
<comment type="caution">
    <text evidence="1">The sequence shown here is derived from an EMBL/GenBank/DDBJ whole genome shotgun (WGS) entry which is preliminary data.</text>
</comment>
<proteinExistence type="predicted"/>
<sequence>MEIRLSVIKSSILAQNVKHLRKQCLKIAIEMVLCLLFCIENGPVTSKENYKIGVKKNKMLVSNKPGMYLSSSNHFEMVEGDVSASFRFKFCFSISSGWFLSGDGKSVSSVRDLISDSDSDVSSLILKMASNAVEVEGSGFSYKGQNHQGDEFGNVKFCKNNHVIEIQKIEKSSKKLHLLKIQFRLRFKSESIKLSHSNHYYNY</sequence>
<dbReference type="EMBL" id="JAPWTJ010001541">
    <property type="protein sequence ID" value="KAJ8970995.1"/>
    <property type="molecule type" value="Genomic_DNA"/>
</dbReference>
<gene>
    <name evidence="1" type="ORF">NQ317_012108</name>
</gene>
<accession>A0ABQ9J1D9</accession>
<reference evidence="1" key="1">
    <citation type="journal article" date="2023" name="Insect Mol. Biol.">
        <title>Genome sequencing provides insights into the evolution of gene families encoding plant cell wall-degrading enzymes in longhorned beetles.</title>
        <authorList>
            <person name="Shin N.R."/>
            <person name="Okamura Y."/>
            <person name="Kirsch R."/>
            <person name="Pauchet Y."/>
        </authorList>
    </citation>
    <scope>NUCLEOTIDE SEQUENCE</scope>
    <source>
        <strain evidence="1">MMC_N1</strain>
    </source>
</reference>